<keyword evidence="3" id="KW-1185">Reference proteome</keyword>
<evidence type="ECO:0000313" key="3">
    <source>
        <dbReference type="Proteomes" id="UP000799441"/>
    </source>
</evidence>
<dbReference type="AlphaFoldDB" id="A0A9P4Q4X3"/>
<sequence>MDKDKDIEPVDLQLHHPQEASPIQEQGTEPDQESASSASTLPTELWHLILLHLLTQDAWLSLRPVNRLLHSLVTRHFRQTVLPRLRVSYSIYTSEEARRRGLYPPMLLFRHASLLSERGKALAADDQGGGGEQARFILDHVVPAWREAAARRCWPARREEIKSLLVQARVGAEDVQGQSGGGGGRLPAQAAGATVMWSVAVEGSELTAAIVMPLPGLSVWVEAEGVEAVSCRWKEAVGVWCRELRAGRSGKPHLYRRPVIA</sequence>
<accession>A0A9P4Q4X3</accession>
<evidence type="ECO:0000313" key="2">
    <source>
        <dbReference type="EMBL" id="KAF2720648.1"/>
    </source>
</evidence>
<comment type="caution">
    <text evidence="2">The sequence shown here is derived from an EMBL/GenBank/DDBJ whole genome shotgun (WGS) entry which is preliminary data.</text>
</comment>
<proteinExistence type="predicted"/>
<evidence type="ECO:0008006" key="4">
    <source>
        <dbReference type="Google" id="ProtNLM"/>
    </source>
</evidence>
<feature type="compositionally biased region" description="Polar residues" evidence="1">
    <location>
        <begin position="21"/>
        <end position="37"/>
    </location>
</feature>
<reference evidence="2" key="1">
    <citation type="journal article" date="2020" name="Stud. Mycol.">
        <title>101 Dothideomycetes genomes: a test case for predicting lifestyles and emergence of pathogens.</title>
        <authorList>
            <person name="Haridas S."/>
            <person name="Albert R."/>
            <person name="Binder M."/>
            <person name="Bloem J."/>
            <person name="Labutti K."/>
            <person name="Salamov A."/>
            <person name="Andreopoulos B."/>
            <person name="Baker S."/>
            <person name="Barry K."/>
            <person name="Bills G."/>
            <person name="Bluhm B."/>
            <person name="Cannon C."/>
            <person name="Castanera R."/>
            <person name="Culley D."/>
            <person name="Daum C."/>
            <person name="Ezra D."/>
            <person name="Gonzalez J."/>
            <person name="Henrissat B."/>
            <person name="Kuo A."/>
            <person name="Liang C."/>
            <person name="Lipzen A."/>
            <person name="Lutzoni F."/>
            <person name="Magnuson J."/>
            <person name="Mondo S."/>
            <person name="Nolan M."/>
            <person name="Ohm R."/>
            <person name="Pangilinan J."/>
            <person name="Park H.-J."/>
            <person name="Ramirez L."/>
            <person name="Alfaro M."/>
            <person name="Sun H."/>
            <person name="Tritt A."/>
            <person name="Yoshinaga Y."/>
            <person name="Zwiers L.-H."/>
            <person name="Turgeon B."/>
            <person name="Goodwin S."/>
            <person name="Spatafora J."/>
            <person name="Crous P."/>
            <person name="Grigoriev I."/>
        </authorList>
    </citation>
    <scope>NUCLEOTIDE SEQUENCE</scope>
    <source>
        <strain evidence="2">CBS 116435</strain>
    </source>
</reference>
<dbReference type="Proteomes" id="UP000799441">
    <property type="component" value="Unassembled WGS sequence"/>
</dbReference>
<gene>
    <name evidence="2" type="ORF">K431DRAFT_88491</name>
</gene>
<dbReference type="EMBL" id="MU003797">
    <property type="protein sequence ID" value="KAF2720648.1"/>
    <property type="molecule type" value="Genomic_DNA"/>
</dbReference>
<protein>
    <recommendedName>
        <fullName evidence="4">F-box domain-containing protein</fullName>
    </recommendedName>
</protein>
<feature type="compositionally biased region" description="Basic and acidic residues" evidence="1">
    <location>
        <begin position="1"/>
        <end position="18"/>
    </location>
</feature>
<organism evidence="2 3">
    <name type="scientific">Polychaeton citri CBS 116435</name>
    <dbReference type="NCBI Taxonomy" id="1314669"/>
    <lineage>
        <taxon>Eukaryota</taxon>
        <taxon>Fungi</taxon>
        <taxon>Dikarya</taxon>
        <taxon>Ascomycota</taxon>
        <taxon>Pezizomycotina</taxon>
        <taxon>Dothideomycetes</taxon>
        <taxon>Dothideomycetidae</taxon>
        <taxon>Capnodiales</taxon>
        <taxon>Capnodiaceae</taxon>
        <taxon>Polychaeton</taxon>
    </lineage>
</organism>
<evidence type="ECO:0000256" key="1">
    <source>
        <dbReference type="SAM" id="MobiDB-lite"/>
    </source>
</evidence>
<name>A0A9P4Q4X3_9PEZI</name>
<feature type="region of interest" description="Disordered" evidence="1">
    <location>
        <begin position="1"/>
        <end position="37"/>
    </location>
</feature>